<proteinExistence type="inferred from homology"/>
<reference evidence="6" key="3">
    <citation type="submission" date="2025-09" db="UniProtKB">
        <authorList>
            <consortium name="Ensembl"/>
        </authorList>
    </citation>
    <scope>IDENTIFICATION</scope>
</reference>
<dbReference type="Proteomes" id="UP000008672">
    <property type="component" value="Unassembled WGS sequence"/>
</dbReference>
<evidence type="ECO:0000259" key="5">
    <source>
        <dbReference type="Pfam" id="PF03024"/>
    </source>
</evidence>
<dbReference type="Bgee" id="ENSLACG00000000045">
    <property type="expression patterns" value="Expressed in pelvic fin"/>
</dbReference>
<dbReference type="InParanoid" id="H2ZRN0"/>
<reference evidence="7" key="1">
    <citation type="submission" date="2011-08" db="EMBL/GenBank/DDBJ databases">
        <title>The draft genome of Latimeria chalumnae.</title>
        <authorList>
            <person name="Di Palma F."/>
            <person name="Alfoldi J."/>
            <person name="Johnson J."/>
            <person name="Berlin A."/>
            <person name="Gnerre S."/>
            <person name="Jaffe D."/>
            <person name="MacCallum I."/>
            <person name="Young S."/>
            <person name="Walker B.J."/>
            <person name="Lander E."/>
            <person name="Lindblad-Toh K."/>
        </authorList>
    </citation>
    <scope>NUCLEOTIDE SEQUENCE [LARGE SCALE GENOMIC DNA]</scope>
    <source>
        <strain evidence="7">Wild caught</strain>
    </source>
</reference>
<dbReference type="STRING" id="7897.ENSLACP00000000051"/>
<name>H2ZRN0_LATCH</name>
<dbReference type="EMBL" id="AFYH01198012">
    <property type="status" value="NOT_ANNOTATED_CDS"/>
    <property type="molecule type" value="Genomic_DNA"/>
</dbReference>
<sequence>LPPCVCVCMCLSICLPLFLSKKSRELCLCVCVCVRVHVYPSPTLFQSFQCTPWRDNACCTANTSQEAHNDNSYLYNFNWNHCGIMSDKCKRHFTQDTCLYECSPNLGPWIQPVDSSWRKERILDAPICKEDCEEWWQDCKDDLTCKENWHKGWDWSTGINQCPKESLCKRFTQVFPQPLDLCEKIWSRSYKYTGHARGSGRCIQMWFDSGKNPNAEVARYYAVQM</sequence>
<evidence type="ECO:0000256" key="2">
    <source>
        <dbReference type="ARBA" id="ARBA00022729"/>
    </source>
</evidence>
<dbReference type="OMA" id="YNRCPAG"/>
<feature type="domain" description="Folate receptor-like" evidence="5">
    <location>
        <begin position="46"/>
        <end position="204"/>
    </location>
</feature>
<keyword evidence="3" id="KW-1015">Disulfide bond</keyword>
<comment type="similarity">
    <text evidence="1">Belongs to the folate receptor family.</text>
</comment>
<dbReference type="EMBL" id="AFYH01198013">
    <property type="status" value="NOT_ANNOTATED_CDS"/>
    <property type="molecule type" value="Genomic_DNA"/>
</dbReference>
<dbReference type="Ensembl" id="ENSLACT00000000052.1">
    <property type="protein sequence ID" value="ENSLACP00000000051.1"/>
    <property type="gene ID" value="ENSLACG00000000045.1"/>
</dbReference>
<dbReference type="PANTHER" id="PTHR10517:SF14">
    <property type="entry name" value="FOLATE RECEPTOR 1-RELATED"/>
    <property type="match status" value="1"/>
</dbReference>
<dbReference type="EMBL" id="AFYH01198010">
    <property type="status" value="NOT_ANNOTATED_CDS"/>
    <property type="molecule type" value="Genomic_DNA"/>
</dbReference>
<evidence type="ECO:0000256" key="4">
    <source>
        <dbReference type="SAM" id="SignalP"/>
    </source>
</evidence>
<organism evidence="6 7">
    <name type="scientific">Latimeria chalumnae</name>
    <name type="common">Coelacanth</name>
    <dbReference type="NCBI Taxonomy" id="7897"/>
    <lineage>
        <taxon>Eukaryota</taxon>
        <taxon>Metazoa</taxon>
        <taxon>Chordata</taxon>
        <taxon>Craniata</taxon>
        <taxon>Vertebrata</taxon>
        <taxon>Euteleostomi</taxon>
        <taxon>Coelacanthiformes</taxon>
        <taxon>Coelacanthidae</taxon>
        <taxon>Latimeria</taxon>
    </lineage>
</organism>
<keyword evidence="2 4" id="KW-0732">Signal</keyword>
<dbReference type="PANTHER" id="PTHR10517">
    <property type="entry name" value="FOLATE RECEPTOR"/>
    <property type="match status" value="1"/>
</dbReference>
<feature type="chain" id="PRO_5003579515" evidence="4">
    <location>
        <begin position="21"/>
        <end position="225"/>
    </location>
</feature>
<dbReference type="GeneTree" id="ENSGT00950000183144"/>
<keyword evidence="7" id="KW-1185">Reference proteome</keyword>
<dbReference type="GO" id="GO:0009897">
    <property type="term" value="C:external side of plasma membrane"/>
    <property type="evidence" value="ECO:0007669"/>
    <property type="project" value="TreeGrafter"/>
</dbReference>
<evidence type="ECO:0000313" key="7">
    <source>
        <dbReference type="Proteomes" id="UP000008672"/>
    </source>
</evidence>
<dbReference type="InterPro" id="IPR018143">
    <property type="entry name" value="Folate_rcpt-like"/>
</dbReference>
<reference evidence="6" key="2">
    <citation type="submission" date="2025-08" db="UniProtKB">
        <authorList>
            <consortium name="Ensembl"/>
        </authorList>
    </citation>
    <scope>IDENTIFICATION</scope>
</reference>
<accession>H2ZRN0</accession>
<dbReference type="AlphaFoldDB" id="H2ZRN0"/>
<dbReference type="GO" id="GO:0038023">
    <property type="term" value="F:signaling receptor activity"/>
    <property type="evidence" value="ECO:0007669"/>
    <property type="project" value="TreeGrafter"/>
</dbReference>
<dbReference type="Pfam" id="PF03024">
    <property type="entry name" value="Folate_rec"/>
    <property type="match status" value="1"/>
</dbReference>
<protein>
    <submittedName>
        <fullName evidence="6">Folate receptor</fullName>
    </submittedName>
</protein>
<dbReference type="eggNOG" id="KOG3656">
    <property type="taxonomic scope" value="Eukaryota"/>
</dbReference>
<dbReference type="EMBL" id="AFYH01198011">
    <property type="status" value="NOT_ANNOTATED_CDS"/>
    <property type="molecule type" value="Genomic_DNA"/>
</dbReference>
<dbReference type="HOGENOM" id="CLU_070826_1_1_1"/>
<dbReference type="FunCoup" id="H2ZRN0">
    <property type="interactions" value="242"/>
</dbReference>
<dbReference type="InterPro" id="IPR004269">
    <property type="entry name" value="Folate_rcpt"/>
</dbReference>
<evidence type="ECO:0000313" key="6">
    <source>
        <dbReference type="Ensembl" id="ENSLACP00000000051.1"/>
    </source>
</evidence>
<feature type="signal peptide" evidence="4">
    <location>
        <begin position="1"/>
        <end position="20"/>
    </location>
</feature>
<evidence type="ECO:0000256" key="1">
    <source>
        <dbReference type="ARBA" id="ARBA00007932"/>
    </source>
</evidence>
<evidence type="ECO:0000256" key="3">
    <source>
        <dbReference type="ARBA" id="ARBA00023157"/>
    </source>
</evidence>